<feature type="transmembrane region" description="Helical" evidence="1">
    <location>
        <begin position="41"/>
        <end position="62"/>
    </location>
</feature>
<evidence type="ECO:0000313" key="2">
    <source>
        <dbReference type="EMBL" id="OHX66312.1"/>
    </source>
</evidence>
<evidence type="ECO:0000313" key="3">
    <source>
        <dbReference type="Proteomes" id="UP000179797"/>
    </source>
</evidence>
<dbReference type="Proteomes" id="UP000179797">
    <property type="component" value="Unassembled WGS sequence"/>
</dbReference>
<keyword evidence="1" id="KW-0472">Membrane</keyword>
<comment type="caution">
    <text evidence="2">The sequence shown here is derived from an EMBL/GenBank/DDBJ whole genome shotgun (WGS) entry which is preliminary data.</text>
</comment>
<evidence type="ECO:0000256" key="1">
    <source>
        <dbReference type="SAM" id="Phobius"/>
    </source>
</evidence>
<dbReference type="RefSeq" id="WP_044224959.1">
    <property type="nucleotide sequence ID" value="NZ_JRYR02000001.1"/>
</dbReference>
<dbReference type="EMBL" id="JRYR02000001">
    <property type="protein sequence ID" value="OHX66312.1"/>
    <property type="molecule type" value="Genomic_DNA"/>
</dbReference>
<dbReference type="STRING" id="915059.NH26_08075"/>
<proteinExistence type="predicted"/>
<accession>A0A1S1YZ88</accession>
<keyword evidence="1" id="KW-0812">Transmembrane</keyword>
<name>A0A1S1YZ88_FLAPC</name>
<feature type="transmembrane region" description="Helical" evidence="1">
    <location>
        <begin position="82"/>
        <end position="109"/>
    </location>
</feature>
<sequence>MNGEAIFTEYLLPFTGFLIVAALILTVLGFIMSIATDPKSAIVVVIAVVGLVVLYFIGVSLADSEVIIAGRDMSTFNVNALISQRIGGVLNMTYYLFAVALVAIVVDVLQRIVKSFG</sequence>
<gene>
    <name evidence="2" type="ORF">NH26_08075</name>
</gene>
<organism evidence="2 3">
    <name type="scientific">Flammeovirga pacifica</name>
    <dbReference type="NCBI Taxonomy" id="915059"/>
    <lineage>
        <taxon>Bacteria</taxon>
        <taxon>Pseudomonadati</taxon>
        <taxon>Bacteroidota</taxon>
        <taxon>Cytophagia</taxon>
        <taxon>Cytophagales</taxon>
        <taxon>Flammeovirgaceae</taxon>
        <taxon>Flammeovirga</taxon>
    </lineage>
</organism>
<dbReference type="OrthoDB" id="981441at2"/>
<protein>
    <submittedName>
        <fullName evidence="2">Uncharacterized protein</fullName>
    </submittedName>
</protein>
<dbReference type="AlphaFoldDB" id="A0A1S1YZ88"/>
<reference evidence="2 3" key="1">
    <citation type="journal article" date="2012" name="Int. J. Syst. Evol. Microbiol.">
        <title>Flammeovirga pacifica sp. nov., isolated from deep-sea sediment.</title>
        <authorList>
            <person name="Xu H."/>
            <person name="Fu Y."/>
            <person name="Yang N."/>
            <person name="Ding Z."/>
            <person name="Lai Q."/>
            <person name="Zeng R."/>
        </authorList>
    </citation>
    <scope>NUCLEOTIDE SEQUENCE [LARGE SCALE GENOMIC DNA]</scope>
    <source>
        <strain evidence="3">DSM 24597 / LMG 26175 / WPAGA1</strain>
    </source>
</reference>
<keyword evidence="1" id="KW-1133">Transmembrane helix</keyword>
<feature type="transmembrane region" description="Helical" evidence="1">
    <location>
        <begin position="12"/>
        <end position="34"/>
    </location>
</feature>
<keyword evidence="3" id="KW-1185">Reference proteome</keyword>